<reference evidence="4 5" key="1">
    <citation type="submission" date="2019-10" db="EMBL/GenBank/DDBJ databases">
        <title>Rubrobacter sp nov SCSIO 52915 isolated from a deep-sea sediment in the South China Sea.</title>
        <authorList>
            <person name="Chen R.W."/>
        </authorList>
    </citation>
    <scope>NUCLEOTIDE SEQUENCE [LARGE SCALE GENOMIC DNA]</scope>
    <source>
        <strain evidence="4 5">SCSIO 52915</strain>
    </source>
</reference>
<dbReference type="GO" id="GO:0016747">
    <property type="term" value="F:acyltransferase activity, transferring groups other than amino-acyl groups"/>
    <property type="evidence" value="ECO:0007669"/>
    <property type="project" value="InterPro"/>
</dbReference>
<feature type="domain" description="N-acetyltransferase" evidence="3">
    <location>
        <begin position="1"/>
        <end position="164"/>
    </location>
</feature>
<keyword evidence="5" id="KW-1185">Reference proteome</keyword>
<evidence type="ECO:0000256" key="1">
    <source>
        <dbReference type="ARBA" id="ARBA00022679"/>
    </source>
</evidence>
<evidence type="ECO:0000313" key="5">
    <source>
        <dbReference type="Proteomes" id="UP000502706"/>
    </source>
</evidence>
<name>A0A6G8Q042_9ACTN</name>
<keyword evidence="2" id="KW-0012">Acyltransferase</keyword>
<keyword evidence="1 4" id="KW-0808">Transferase</keyword>
<dbReference type="InterPro" id="IPR016181">
    <property type="entry name" value="Acyl_CoA_acyltransferase"/>
</dbReference>
<evidence type="ECO:0000256" key="2">
    <source>
        <dbReference type="ARBA" id="ARBA00023315"/>
    </source>
</evidence>
<dbReference type="AlphaFoldDB" id="A0A6G8Q042"/>
<dbReference type="RefSeq" id="WP_166397500.1">
    <property type="nucleotide sequence ID" value="NZ_CP045121.1"/>
</dbReference>
<dbReference type="SUPFAM" id="SSF55729">
    <property type="entry name" value="Acyl-CoA N-acyltransferases (Nat)"/>
    <property type="match status" value="1"/>
</dbReference>
<dbReference type="KEGG" id="rmar:GBA65_16265"/>
<dbReference type="Proteomes" id="UP000502706">
    <property type="component" value="Chromosome"/>
</dbReference>
<dbReference type="InterPro" id="IPR000182">
    <property type="entry name" value="GNAT_dom"/>
</dbReference>
<accession>A0A6G8Q042</accession>
<proteinExistence type="predicted"/>
<organism evidence="4 5">
    <name type="scientific">Rubrobacter marinus</name>
    <dbReference type="NCBI Taxonomy" id="2653852"/>
    <lineage>
        <taxon>Bacteria</taxon>
        <taxon>Bacillati</taxon>
        <taxon>Actinomycetota</taxon>
        <taxon>Rubrobacteria</taxon>
        <taxon>Rubrobacterales</taxon>
        <taxon>Rubrobacteraceae</taxon>
        <taxon>Rubrobacter</taxon>
    </lineage>
</organism>
<dbReference type="Pfam" id="PF00583">
    <property type="entry name" value="Acetyltransf_1"/>
    <property type="match status" value="1"/>
</dbReference>
<dbReference type="Gene3D" id="3.40.630.30">
    <property type="match status" value="1"/>
</dbReference>
<dbReference type="EMBL" id="CP045121">
    <property type="protein sequence ID" value="QIN79826.1"/>
    <property type="molecule type" value="Genomic_DNA"/>
</dbReference>
<evidence type="ECO:0000259" key="3">
    <source>
        <dbReference type="PROSITE" id="PS51186"/>
    </source>
</evidence>
<evidence type="ECO:0000313" key="4">
    <source>
        <dbReference type="EMBL" id="QIN79826.1"/>
    </source>
</evidence>
<dbReference type="PANTHER" id="PTHR43072:SF23">
    <property type="entry name" value="UPF0039 PROTEIN C11D3.02C"/>
    <property type="match status" value="1"/>
</dbReference>
<protein>
    <submittedName>
        <fullName evidence="4">GNAT family N-acetyltransferase</fullName>
    </submittedName>
</protein>
<dbReference type="PANTHER" id="PTHR43072">
    <property type="entry name" value="N-ACETYLTRANSFERASE"/>
    <property type="match status" value="1"/>
</dbReference>
<gene>
    <name evidence="4" type="ORF">GBA65_16265</name>
</gene>
<dbReference type="CDD" id="cd04301">
    <property type="entry name" value="NAT_SF"/>
    <property type="match status" value="1"/>
</dbReference>
<sequence length="164" mass="18227">MEIRDATEADLPRIVEIYNSAVPLRNVTADTEPITVESRKAWFRAHDPGRRPLWVAEENGELVGWLSLGEFYDGRPAYHATAEVGVYVAEGHRREGVGRVLLGEAIRRAPGLGLKTLTAGAFSHNGPSLRLFEGFGFERWAFFPRVAEVDGAERDLVVLGLRLE</sequence>
<dbReference type="PROSITE" id="PS51186">
    <property type="entry name" value="GNAT"/>
    <property type="match status" value="1"/>
</dbReference>